<feature type="domain" description="RCC1-like" evidence="3">
    <location>
        <begin position="15"/>
        <end position="337"/>
    </location>
</feature>
<gene>
    <name evidence="4" type="ORF">BUALT_Bualt17G0060900</name>
</gene>
<dbReference type="InterPro" id="IPR051625">
    <property type="entry name" value="Signaling_Regulatory_Domain"/>
</dbReference>
<dbReference type="PROSITE" id="PS00626">
    <property type="entry name" value="RCC1_2"/>
    <property type="match status" value="1"/>
</dbReference>
<keyword evidence="5" id="KW-1185">Reference proteome</keyword>
<proteinExistence type="predicted"/>
<comment type="caution">
    <text evidence="4">The sequence shown here is derived from an EMBL/GenBank/DDBJ whole genome shotgun (WGS) entry which is preliminary data.</text>
</comment>
<dbReference type="PANTHER" id="PTHR22872">
    <property type="entry name" value="BTK-BINDING PROTEIN-RELATED"/>
    <property type="match status" value="1"/>
</dbReference>
<dbReference type="Pfam" id="PF25390">
    <property type="entry name" value="WD40_RLD"/>
    <property type="match status" value="1"/>
</dbReference>
<dbReference type="InterPro" id="IPR009091">
    <property type="entry name" value="RCC1/BLIP-II"/>
</dbReference>
<evidence type="ECO:0000256" key="1">
    <source>
        <dbReference type="ARBA" id="ARBA00022737"/>
    </source>
</evidence>
<organism evidence="4 5">
    <name type="scientific">Buddleja alternifolia</name>
    <dbReference type="NCBI Taxonomy" id="168488"/>
    <lineage>
        <taxon>Eukaryota</taxon>
        <taxon>Viridiplantae</taxon>
        <taxon>Streptophyta</taxon>
        <taxon>Embryophyta</taxon>
        <taxon>Tracheophyta</taxon>
        <taxon>Spermatophyta</taxon>
        <taxon>Magnoliopsida</taxon>
        <taxon>eudicotyledons</taxon>
        <taxon>Gunneridae</taxon>
        <taxon>Pentapetalae</taxon>
        <taxon>asterids</taxon>
        <taxon>lamiids</taxon>
        <taxon>Lamiales</taxon>
        <taxon>Scrophulariaceae</taxon>
        <taxon>Buddlejeae</taxon>
        <taxon>Buddleja</taxon>
    </lineage>
</organism>
<dbReference type="SUPFAM" id="SSF50985">
    <property type="entry name" value="RCC1/BLIP-II"/>
    <property type="match status" value="2"/>
</dbReference>
<reference evidence="4" key="1">
    <citation type="submission" date="2019-10" db="EMBL/GenBank/DDBJ databases">
        <authorList>
            <person name="Zhang R."/>
            <person name="Pan Y."/>
            <person name="Wang J."/>
            <person name="Ma R."/>
            <person name="Yu S."/>
        </authorList>
    </citation>
    <scope>NUCLEOTIDE SEQUENCE</scope>
    <source>
        <strain evidence="4">LA-IB0</strain>
        <tissue evidence="4">Leaf</tissue>
    </source>
</reference>
<dbReference type="EMBL" id="WHWC01000017">
    <property type="protein sequence ID" value="KAG8366289.1"/>
    <property type="molecule type" value="Genomic_DNA"/>
</dbReference>
<dbReference type="InterPro" id="IPR058923">
    <property type="entry name" value="RCC1-like_dom"/>
</dbReference>
<dbReference type="PROSITE" id="PS50012">
    <property type="entry name" value="RCC1_3"/>
    <property type="match status" value="6"/>
</dbReference>
<dbReference type="PRINTS" id="PR00633">
    <property type="entry name" value="RCCNDNSATION"/>
</dbReference>
<evidence type="ECO:0000259" key="3">
    <source>
        <dbReference type="Pfam" id="PF25390"/>
    </source>
</evidence>
<protein>
    <recommendedName>
        <fullName evidence="3">RCC1-like domain-containing protein</fullName>
    </recommendedName>
</protein>
<accession>A0AAV6WEX9</accession>
<name>A0AAV6WEX9_9LAMI</name>
<dbReference type="Gene3D" id="2.130.10.30">
    <property type="entry name" value="Regulator of chromosome condensation 1/beta-lactamase-inhibitor protein II"/>
    <property type="match status" value="2"/>
</dbReference>
<feature type="repeat" description="RCC1" evidence="2">
    <location>
        <begin position="13"/>
        <end position="67"/>
    </location>
</feature>
<sequence length="359" mass="38273">MEQQEDEEQQNEQEIWSWGAGTDGQLATGKLQDEHTPQILRPLSAAFGGPITSLSCGGAHVIALSPGGRVLTWGRGSSGQLGHGDMINGLEPKVVKALEGYVIVHASAGWNHSGFVSDDGALFTCGDGSFGQLGHGDYKSQCCPLQVSYFSSKPVEQVACGMRHSLVLLKDYVDNQVYGFGLGKRGQLGISTEKIKSTNVPQMTVGLTNLTVANISANGDHSAALSADGNLYTWGRGFGCASDTCTPRLFDAALSFNEVALGWDHALLLTRDAEVFMLGGDRHGVLGDPEKTSLTGDTSGKSQEGIIMLTIPDLIGTKVQQIAAGAEHSALVTGRKEVDFVSFEIYRCILRRHCSKLCR</sequence>
<feature type="repeat" description="RCC1" evidence="2">
    <location>
        <begin position="175"/>
        <end position="228"/>
    </location>
</feature>
<dbReference type="AlphaFoldDB" id="A0AAV6WEX9"/>
<dbReference type="Proteomes" id="UP000826271">
    <property type="component" value="Unassembled WGS sequence"/>
</dbReference>
<feature type="repeat" description="RCC1" evidence="2">
    <location>
        <begin position="68"/>
        <end position="119"/>
    </location>
</feature>
<evidence type="ECO:0000313" key="4">
    <source>
        <dbReference type="EMBL" id="KAG8366289.1"/>
    </source>
</evidence>
<dbReference type="InterPro" id="IPR000408">
    <property type="entry name" value="Reg_chr_condens"/>
</dbReference>
<feature type="repeat" description="RCC1" evidence="2">
    <location>
        <begin position="120"/>
        <end position="171"/>
    </location>
</feature>
<feature type="repeat" description="RCC1" evidence="2">
    <location>
        <begin position="273"/>
        <end position="335"/>
    </location>
</feature>
<feature type="repeat" description="RCC1" evidence="2">
    <location>
        <begin position="229"/>
        <end position="272"/>
    </location>
</feature>
<evidence type="ECO:0000313" key="5">
    <source>
        <dbReference type="Proteomes" id="UP000826271"/>
    </source>
</evidence>
<keyword evidence="1" id="KW-0677">Repeat</keyword>
<evidence type="ECO:0000256" key="2">
    <source>
        <dbReference type="PROSITE-ProRule" id="PRU00235"/>
    </source>
</evidence>